<dbReference type="Pfam" id="PF13912">
    <property type="entry name" value="zf-C2H2_6"/>
    <property type="match status" value="3"/>
</dbReference>
<feature type="domain" description="C2H2-type" evidence="12">
    <location>
        <begin position="418"/>
        <end position="445"/>
    </location>
</feature>
<feature type="binding site" evidence="11">
    <location>
        <position position="206"/>
    </location>
    <ligand>
        <name>Zn(2+)</name>
        <dbReference type="ChEBI" id="CHEBI:29105"/>
    </ligand>
</feature>
<feature type="domain" description="C2H2-type" evidence="12">
    <location>
        <begin position="686"/>
        <end position="713"/>
    </location>
</feature>
<feature type="domain" description="C2H2-type" evidence="12">
    <location>
        <begin position="556"/>
        <end position="582"/>
    </location>
</feature>
<feature type="binding site" evidence="11">
    <location>
        <position position="203"/>
    </location>
    <ligand>
        <name>Zn(2+)</name>
        <dbReference type="ChEBI" id="CHEBI:29105"/>
    </ligand>
</feature>
<feature type="binding site" evidence="11">
    <location>
        <position position="250"/>
    </location>
    <ligand>
        <name>Zn(2+)</name>
        <dbReference type="ChEBI" id="CHEBI:29105"/>
    </ligand>
</feature>
<feature type="domain" description="C2H2-type" evidence="12">
    <location>
        <begin position="628"/>
        <end position="655"/>
    </location>
</feature>
<protein>
    <recommendedName>
        <fullName evidence="8">Zinc finger protein 865</fullName>
    </recommendedName>
</protein>
<evidence type="ECO:0000313" key="15">
    <source>
        <dbReference type="EMBL" id="JAS34546.1"/>
    </source>
</evidence>
<dbReference type="PANTHER" id="PTHR16515">
    <property type="entry name" value="PR DOMAIN ZINC FINGER PROTEIN"/>
    <property type="match status" value="1"/>
</dbReference>
<evidence type="ECO:0000256" key="9">
    <source>
        <dbReference type="PROSITE-ProRule" id="PRU00042"/>
    </source>
</evidence>
<dbReference type="GO" id="GO:0010468">
    <property type="term" value="P:regulation of gene expression"/>
    <property type="evidence" value="ECO:0007669"/>
    <property type="project" value="TreeGrafter"/>
</dbReference>
<dbReference type="FunFam" id="3.30.160.60:FF:000145">
    <property type="entry name" value="Zinc finger protein 574"/>
    <property type="match status" value="1"/>
</dbReference>
<evidence type="ECO:0000256" key="8">
    <source>
        <dbReference type="ARBA" id="ARBA00068876"/>
    </source>
</evidence>
<evidence type="ECO:0000259" key="14">
    <source>
        <dbReference type="PROSITE" id="PS51915"/>
    </source>
</evidence>
<dbReference type="InterPro" id="IPR012934">
    <property type="entry name" value="Znf_AD"/>
</dbReference>
<feature type="domain" description="C2H2-type" evidence="12">
    <location>
        <begin position="362"/>
        <end position="390"/>
    </location>
</feature>
<evidence type="ECO:0000259" key="12">
    <source>
        <dbReference type="PROSITE" id="PS50157"/>
    </source>
</evidence>
<dbReference type="AlphaFoldDB" id="A0A1B6E9E2"/>
<dbReference type="InterPro" id="IPR036236">
    <property type="entry name" value="Znf_C2H2_sf"/>
</dbReference>
<feature type="domain" description="THAP-type" evidence="13">
    <location>
        <begin position="10"/>
        <end position="97"/>
    </location>
</feature>
<keyword evidence="2 11" id="KW-0479">Metal-binding</keyword>
<evidence type="ECO:0000256" key="5">
    <source>
        <dbReference type="ARBA" id="ARBA00022833"/>
    </source>
</evidence>
<feature type="binding site" evidence="11">
    <location>
        <position position="253"/>
    </location>
    <ligand>
        <name>Zn(2+)</name>
        <dbReference type="ChEBI" id="CHEBI:29105"/>
    </ligand>
</feature>
<evidence type="ECO:0000256" key="7">
    <source>
        <dbReference type="ARBA" id="ARBA00023242"/>
    </source>
</evidence>
<keyword evidence="6 10" id="KW-0238">DNA-binding</keyword>
<dbReference type="Gene3D" id="3.30.160.60">
    <property type="entry name" value="Classic Zinc Finger"/>
    <property type="match status" value="9"/>
</dbReference>
<keyword evidence="7" id="KW-0539">Nucleus</keyword>
<dbReference type="SMART" id="SM00355">
    <property type="entry name" value="ZnF_C2H2"/>
    <property type="match status" value="13"/>
</dbReference>
<sequence length="780" mass="91230">MDSVEKALYSETSCLAHTCFNSRNLRPHLVYFHLPKSEKLCEIWLKNAGRLDLLQMPLDVVKKNYFLCEEHFEDKWFRKVQFKGSLNYFLNPVPTIFVNNYKMFSSKIVEEEYENKKKREEFMRTLPDFDEMHVICDEYDDSATDLDIKITNCKVPSDQYELKETEIEITTEINKENDIPIISNFENLNDCVVIKETIRQNFCRFCTEKLDGTGIYIFSDNKTSENIKKMINIVLPKQVHENDGLPHHICFICVDKITYCYDFITKFYSAEVIFRNSEFNDNLSSNNDELVLDSKDTLSEAEEKIFLTTIESDINYDTKESEENGSNSLTSNSFNENVSLSQDLEFYKKTKHSTHALLKSRYKCLKCNVVFIKHKSLRSHMKSAHPVVKNDYNCADCNQVFTSKRLLNAHRKKFHRKHICDICNESFYYPVLLQRHLKVHDDGSSTCSICGKELKNPERRRIHEKLHSNANGHLCWVCGKTFNTITSLKSHSYCHFYPLECKICGKRVETLKGFKKHQEVHQERERKFQCAVCGKAFYLNSQLKQHAVSHSGVRPYVCDCGAAFNRLNNLNYHKKRHSPSKRIKSKTMPSDINSDTQRFTCPVCDKTIISELTFKYHMSKHTGNKKPFDCTFCGAAFSTAFTYRTHVRLHTGERPFVCKIDDCGSTFRSKHCLEQHQVTHTEDRPFTCQICGVSFKRLYSLNMHKTTHSALRPFQCNICKRSFARKPDARIHVMRQHSKERSEVYDFLTEVHEDGLYEEDSSYVEECSVELYEPEEEIVL</sequence>
<organism evidence="15">
    <name type="scientific">Clastoptera arizonana</name>
    <name type="common">Arizona spittle bug</name>
    <dbReference type="NCBI Taxonomy" id="38151"/>
    <lineage>
        <taxon>Eukaryota</taxon>
        <taxon>Metazoa</taxon>
        <taxon>Ecdysozoa</taxon>
        <taxon>Arthropoda</taxon>
        <taxon>Hexapoda</taxon>
        <taxon>Insecta</taxon>
        <taxon>Pterygota</taxon>
        <taxon>Neoptera</taxon>
        <taxon>Paraneoptera</taxon>
        <taxon>Hemiptera</taxon>
        <taxon>Auchenorrhyncha</taxon>
        <taxon>Cercopoidea</taxon>
        <taxon>Clastopteridae</taxon>
        <taxon>Clastoptera</taxon>
    </lineage>
</organism>
<feature type="domain" description="C2H2-type" evidence="12">
    <location>
        <begin position="392"/>
        <end position="415"/>
    </location>
</feature>
<dbReference type="PANTHER" id="PTHR16515:SF49">
    <property type="entry name" value="GASTRULA ZINC FINGER PROTEIN XLCGF49.1-LIKE-RELATED"/>
    <property type="match status" value="1"/>
</dbReference>
<keyword evidence="4 9" id="KW-0863">Zinc-finger</keyword>
<feature type="domain" description="C2H2-type" evidence="12">
    <location>
        <begin position="714"/>
        <end position="742"/>
    </location>
</feature>
<dbReference type="Pfam" id="PF12874">
    <property type="entry name" value="zf-met"/>
    <property type="match status" value="1"/>
</dbReference>
<evidence type="ECO:0000256" key="2">
    <source>
        <dbReference type="ARBA" id="ARBA00022723"/>
    </source>
</evidence>
<dbReference type="InterPro" id="IPR013087">
    <property type="entry name" value="Znf_C2H2_type"/>
</dbReference>
<dbReference type="FunFam" id="3.30.160.60:FF:000100">
    <property type="entry name" value="Zinc finger 45-like"/>
    <property type="match status" value="1"/>
</dbReference>
<dbReference type="GO" id="GO:0003677">
    <property type="term" value="F:DNA binding"/>
    <property type="evidence" value="ECO:0007669"/>
    <property type="project" value="UniProtKB-UniRule"/>
</dbReference>
<evidence type="ECO:0000256" key="3">
    <source>
        <dbReference type="ARBA" id="ARBA00022737"/>
    </source>
</evidence>
<feature type="domain" description="C2H2-type" evidence="12">
    <location>
        <begin position="599"/>
        <end position="626"/>
    </location>
</feature>
<dbReference type="PROSITE" id="PS00028">
    <property type="entry name" value="ZINC_FINGER_C2H2_1"/>
    <property type="match status" value="11"/>
</dbReference>
<feature type="domain" description="ZAD" evidence="14">
    <location>
        <begin position="201"/>
        <end position="277"/>
    </location>
</feature>
<evidence type="ECO:0000256" key="6">
    <source>
        <dbReference type="ARBA" id="ARBA00023125"/>
    </source>
</evidence>
<feature type="domain" description="C2H2-type" evidence="12">
    <location>
        <begin position="656"/>
        <end position="685"/>
    </location>
</feature>
<proteinExistence type="predicted"/>
<dbReference type="SUPFAM" id="SSF57667">
    <property type="entry name" value="beta-beta-alpha zinc fingers"/>
    <property type="match status" value="6"/>
</dbReference>
<dbReference type="PROSITE" id="PS51915">
    <property type="entry name" value="ZAD"/>
    <property type="match status" value="1"/>
</dbReference>
<dbReference type="PROSITE" id="PS50157">
    <property type="entry name" value="ZINC_FINGER_C2H2_2"/>
    <property type="match status" value="13"/>
</dbReference>
<feature type="domain" description="C2H2-type" evidence="12">
    <location>
        <begin position="499"/>
        <end position="526"/>
    </location>
</feature>
<dbReference type="Gene3D" id="3.40.1800.20">
    <property type="match status" value="1"/>
</dbReference>
<dbReference type="SMART" id="SM00868">
    <property type="entry name" value="zf-AD"/>
    <property type="match status" value="1"/>
</dbReference>
<dbReference type="InterPro" id="IPR006612">
    <property type="entry name" value="THAP_Znf"/>
</dbReference>
<keyword evidence="3" id="KW-0677">Repeat</keyword>
<feature type="domain" description="C2H2-type" evidence="12">
    <location>
        <begin position="445"/>
        <end position="472"/>
    </location>
</feature>
<dbReference type="Pfam" id="PF07776">
    <property type="entry name" value="zf-AD"/>
    <property type="match status" value="1"/>
</dbReference>
<dbReference type="SMART" id="SM00692">
    <property type="entry name" value="DM3"/>
    <property type="match status" value="1"/>
</dbReference>
<evidence type="ECO:0000256" key="10">
    <source>
        <dbReference type="PROSITE-ProRule" id="PRU00309"/>
    </source>
</evidence>
<keyword evidence="5 11" id="KW-0862">Zinc</keyword>
<dbReference type="Pfam" id="PF00096">
    <property type="entry name" value="zf-C2H2"/>
    <property type="match status" value="5"/>
</dbReference>
<gene>
    <name evidence="15" type="ORF">g.10875</name>
</gene>
<evidence type="ECO:0000256" key="1">
    <source>
        <dbReference type="ARBA" id="ARBA00004123"/>
    </source>
</evidence>
<dbReference type="SUPFAM" id="SSF57716">
    <property type="entry name" value="Glucocorticoid receptor-like (DNA-binding domain)"/>
    <property type="match status" value="2"/>
</dbReference>
<dbReference type="InterPro" id="IPR050331">
    <property type="entry name" value="Zinc_finger"/>
</dbReference>
<evidence type="ECO:0000259" key="13">
    <source>
        <dbReference type="PROSITE" id="PS50950"/>
    </source>
</evidence>
<dbReference type="GO" id="GO:0005634">
    <property type="term" value="C:nucleus"/>
    <property type="evidence" value="ECO:0007669"/>
    <property type="project" value="UniProtKB-SubCell"/>
</dbReference>
<evidence type="ECO:0000256" key="11">
    <source>
        <dbReference type="PROSITE-ProRule" id="PRU01263"/>
    </source>
</evidence>
<comment type="subcellular location">
    <subcellularLocation>
        <location evidence="1">Nucleus</location>
    </subcellularLocation>
</comment>
<feature type="domain" description="C2H2-type" evidence="12">
    <location>
        <begin position="528"/>
        <end position="555"/>
    </location>
</feature>
<evidence type="ECO:0000256" key="4">
    <source>
        <dbReference type="ARBA" id="ARBA00022771"/>
    </source>
</evidence>
<name>A0A1B6E9E2_9HEMI</name>
<dbReference type="PROSITE" id="PS50950">
    <property type="entry name" value="ZF_THAP"/>
    <property type="match status" value="1"/>
</dbReference>
<dbReference type="FunFam" id="3.30.160.60:FF:000446">
    <property type="entry name" value="Zinc finger protein"/>
    <property type="match status" value="1"/>
</dbReference>
<dbReference type="SMART" id="SM00980">
    <property type="entry name" value="THAP"/>
    <property type="match status" value="1"/>
</dbReference>
<dbReference type="EMBL" id="GEDC01002752">
    <property type="protein sequence ID" value="JAS34546.1"/>
    <property type="molecule type" value="Transcribed_RNA"/>
</dbReference>
<dbReference type="GO" id="GO:0008270">
    <property type="term" value="F:zinc ion binding"/>
    <property type="evidence" value="ECO:0007669"/>
    <property type="project" value="UniProtKB-UniRule"/>
</dbReference>
<feature type="domain" description="C2H2-type" evidence="12">
    <location>
        <begin position="473"/>
        <end position="495"/>
    </location>
</feature>
<reference evidence="15" key="1">
    <citation type="submission" date="2015-12" db="EMBL/GenBank/DDBJ databases">
        <title>De novo transcriptome assembly of four potential Pierce s Disease insect vectors from Arizona vineyards.</title>
        <authorList>
            <person name="Tassone E.E."/>
        </authorList>
    </citation>
    <scope>NUCLEOTIDE SEQUENCE</scope>
</reference>
<accession>A0A1B6E9E2</accession>